<dbReference type="AlphaFoldDB" id="A0A3Q3QC10"/>
<evidence type="ECO:0000313" key="5">
    <source>
        <dbReference type="Proteomes" id="UP000261600"/>
    </source>
</evidence>
<proteinExistence type="predicted"/>
<dbReference type="GO" id="GO:0006955">
    <property type="term" value="P:immune response"/>
    <property type="evidence" value="ECO:0007669"/>
    <property type="project" value="TreeGrafter"/>
</dbReference>
<keyword evidence="1" id="KW-0325">Glycoprotein</keyword>
<dbReference type="Pfam" id="PF00129">
    <property type="entry name" value="MHC_I"/>
    <property type="match status" value="1"/>
</dbReference>
<organism evidence="4 5">
    <name type="scientific">Monopterus albus</name>
    <name type="common">Swamp eel</name>
    <dbReference type="NCBI Taxonomy" id="43700"/>
    <lineage>
        <taxon>Eukaryota</taxon>
        <taxon>Metazoa</taxon>
        <taxon>Chordata</taxon>
        <taxon>Craniata</taxon>
        <taxon>Vertebrata</taxon>
        <taxon>Euteleostomi</taxon>
        <taxon>Actinopterygii</taxon>
        <taxon>Neopterygii</taxon>
        <taxon>Teleostei</taxon>
        <taxon>Neoteleostei</taxon>
        <taxon>Acanthomorphata</taxon>
        <taxon>Anabantaria</taxon>
        <taxon>Synbranchiformes</taxon>
        <taxon>Synbranchidae</taxon>
        <taxon>Monopterus</taxon>
    </lineage>
</organism>
<dbReference type="PANTHER" id="PTHR16675">
    <property type="entry name" value="MHC CLASS I-RELATED"/>
    <property type="match status" value="1"/>
</dbReference>
<evidence type="ECO:0000256" key="1">
    <source>
        <dbReference type="ARBA" id="ARBA00023180"/>
    </source>
</evidence>
<reference evidence="4" key="1">
    <citation type="submission" date="2025-08" db="UniProtKB">
        <authorList>
            <consortium name="Ensembl"/>
        </authorList>
    </citation>
    <scope>IDENTIFICATION</scope>
</reference>
<keyword evidence="5" id="KW-1185">Reference proteome</keyword>
<dbReference type="Gene3D" id="3.30.500.10">
    <property type="entry name" value="MHC class I-like antigen recognition-like"/>
    <property type="match status" value="1"/>
</dbReference>
<keyword evidence="2" id="KW-1133">Transmembrane helix</keyword>
<dbReference type="InterPro" id="IPR037055">
    <property type="entry name" value="MHC_I-like_Ag-recog_sf"/>
</dbReference>
<dbReference type="Proteomes" id="UP000261600">
    <property type="component" value="Unplaced"/>
</dbReference>
<dbReference type="InterPro" id="IPR011161">
    <property type="entry name" value="MHC_I-like_Ag-recog"/>
</dbReference>
<dbReference type="PANTHER" id="PTHR16675:SF237">
    <property type="entry name" value="MHC CLASS I ANTIGEN TRANSCRIPT VARIANT 1-RELATED"/>
    <property type="match status" value="1"/>
</dbReference>
<feature type="transmembrane region" description="Helical" evidence="2">
    <location>
        <begin position="6"/>
        <end position="24"/>
    </location>
</feature>
<dbReference type="GO" id="GO:0005615">
    <property type="term" value="C:extracellular space"/>
    <property type="evidence" value="ECO:0007669"/>
    <property type="project" value="TreeGrafter"/>
</dbReference>
<evidence type="ECO:0000256" key="2">
    <source>
        <dbReference type="SAM" id="Phobius"/>
    </source>
</evidence>
<name>A0A3Q3QC10_MONAL</name>
<accession>A0A3Q3QC10</accession>
<keyword evidence="2" id="KW-0472">Membrane</keyword>
<protein>
    <recommendedName>
        <fullName evidence="3">MHC class I-like antigen recognition-like domain-containing protein</fullName>
    </recommendedName>
</protein>
<evidence type="ECO:0000259" key="3">
    <source>
        <dbReference type="Pfam" id="PF00129"/>
    </source>
</evidence>
<keyword evidence="2" id="KW-0812">Transmembrane</keyword>
<dbReference type="InterPro" id="IPR050208">
    <property type="entry name" value="MHC_class-I_related"/>
</dbReference>
<reference evidence="4" key="2">
    <citation type="submission" date="2025-09" db="UniProtKB">
        <authorList>
            <consortium name="Ensembl"/>
        </authorList>
    </citation>
    <scope>IDENTIFICATION</scope>
</reference>
<dbReference type="SUPFAM" id="SSF54452">
    <property type="entry name" value="MHC antigen-recognition domain"/>
    <property type="match status" value="1"/>
</dbReference>
<dbReference type="Ensembl" id="ENSMALT00000009321.1">
    <property type="protein sequence ID" value="ENSMALP00000009131.1"/>
    <property type="gene ID" value="ENSMALG00000006497.1"/>
</dbReference>
<sequence length="95" mass="11497">NIFIILFHIVFYLIMILFHNKYIFIRNITKNFYFYTGSSQVPNFPEFVAIGLVDDVQMFHYDSNTRKAEAKQDWMNKVTADDPQYWQRNTENFVN</sequence>
<feature type="domain" description="MHC class I-like antigen recognition-like" evidence="3">
    <location>
        <begin position="33"/>
        <end position="92"/>
    </location>
</feature>
<dbReference type="GO" id="GO:0009897">
    <property type="term" value="C:external side of plasma membrane"/>
    <property type="evidence" value="ECO:0007669"/>
    <property type="project" value="TreeGrafter"/>
</dbReference>
<evidence type="ECO:0000313" key="4">
    <source>
        <dbReference type="Ensembl" id="ENSMALP00000009131.1"/>
    </source>
</evidence>
<dbReference type="InterPro" id="IPR011162">
    <property type="entry name" value="MHC_I/II-like_Ag-recog"/>
</dbReference>